<feature type="transmembrane region" description="Helical" evidence="1">
    <location>
        <begin position="266"/>
        <end position="288"/>
    </location>
</feature>
<dbReference type="RefSeq" id="WP_084037152.1">
    <property type="nucleotide sequence ID" value="NZ_CP066007.1"/>
</dbReference>
<feature type="transmembrane region" description="Helical" evidence="1">
    <location>
        <begin position="295"/>
        <end position="313"/>
    </location>
</feature>
<feature type="transmembrane region" description="Helical" evidence="1">
    <location>
        <begin position="319"/>
        <end position="340"/>
    </location>
</feature>
<dbReference type="InterPro" id="IPR011701">
    <property type="entry name" value="MFS"/>
</dbReference>
<dbReference type="GeneID" id="92761157"/>
<organism evidence="2 3">
    <name type="scientific">Corynebacterium glucuronolyticum</name>
    <dbReference type="NCBI Taxonomy" id="39791"/>
    <lineage>
        <taxon>Bacteria</taxon>
        <taxon>Bacillati</taxon>
        <taxon>Actinomycetota</taxon>
        <taxon>Actinomycetes</taxon>
        <taxon>Mycobacteriales</taxon>
        <taxon>Corynebacteriaceae</taxon>
        <taxon>Corynebacterium</taxon>
    </lineage>
</organism>
<feature type="transmembrane region" description="Helical" evidence="1">
    <location>
        <begin position="84"/>
        <end position="109"/>
    </location>
</feature>
<gene>
    <name evidence="2" type="ORF">I6I10_03785</name>
</gene>
<evidence type="ECO:0000313" key="3">
    <source>
        <dbReference type="Proteomes" id="UP000596145"/>
    </source>
</evidence>
<feature type="transmembrane region" description="Helical" evidence="1">
    <location>
        <begin position="381"/>
        <end position="401"/>
    </location>
</feature>
<dbReference type="Gene3D" id="1.20.1250.20">
    <property type="entry name" value="MFS general substrate transporter like domains"/>
    <property type="match status" value="1"/>
</dbReference>
<feature type="transmembrane region" description="Helical" evidence="1">
    <location>
        <begin position="45"/>
        <end position="64"/>
    </location>
</feature>
<feature type="transmembrane region" description="Helical" evidence="1">
    <location>
        <begin position="21"/>
        <end position="39"/>
    </location>
</feature>
<feature type="transmembrane region" description="Helical" evidence="1">
    <location>
        <begin position="176"/>
        <end position="195"/>
    </location>
</feature>
<evidence type="ECO:0000313" key="2">
    <source>
        <dbReference type="EMBL" id="QQB47040.1"/>
    </source>
</evidence>
<proteinExistence type="predicted"/>
<reference evidence="2 3" key="1">
    <citation type="submission" date="2020-12" db="EMBL/GenBank/DDBJ databases">
        <title>FDA dAtabase for Regulatory Grade micrObial Sequences (FDA-ARGOS): Supporting development and validation of Infectious Disease Dx tests.</title>
        <authorList>
            <person name="Sproer C."/>
            <person name="Gronow S."/>
            <person name="Severitt S."/>
            <person name="Schroder I."/>
            <person name="Tallon L."/>
            <person name="Sadzewicz L."/>
            <person name="Zhao X."/>
            <person name="Boylan J."/>
            <person name="Ott S."/>
            <person name="Bowen H."/>
            <person name="Vavikolanu K."/>
            <person name="Mehta A."/>
            <person name="Aluvathingal J."/>
            <person name="Nadendla S."/>
            <person name="Lowell S."/>
            <person name="Myers T."/>
            <person name="Yan Y."/>
            <person name="Sichtig H."/>
        </authorList>
    </citation>
    <scope>NUCLEOTIDE SEQUENCE [LARGE SCALE GENOMIC DNA]</scope>
    <source>
        <strain evidence="2 3">FDAARGOS_1053</strain>
    </source>
</reference>
<dbReference type="AlphaFoldDB" id="A0A7T4JVN2"/>
<dbReference type="PANTHER" id="PTHR23530:SF1">
    <property type="entry name" value="PERMEASE, MAJOR FACILITATOR SUPERFAMILY-RELATED"/>
    <property type="match status" value="1"/>
</dbReference>
<dbReference type="EMBL" id="CP066007">
    <property type="protein sequence ID" value="QQB47040.1"/>
    <property type="molecule type" value="Genomic_DNA"/>
</dbReference>
<name>A0A7T4JVN2_9CORY</name>
<keyword evidence="1" id="KW-0812">Transmembrane</keyword>
<dbReference type="InterPro" id="IPR053160">
    <property type="entry name" value="MFS_DHA3_Transporter"/>
</dbReference>
<dbReference type="Proteomes" id="UP000596145">
    <property type="component" value="Chromosome"/>
</dbReference>
<accession>A0A7T4JVN2</accession>
<dbReference type="CDD" id="cd06174">
    <property type="entry name" value="MFS"/>
    <property type="match status" value="1"/>
</dbReference>
<keyword evidence="1" id="KW-1133">Transmembrane helix</keyword>
<dbReference type="PANTHER" id="PTHR23530">
    <property type="entry name" value="TRANSPORT PROTEIN-RELATED"/>
    <property type="match status" value="1"/>
</dbReference>
<evidence type="ECO:0000256" key="1">
    <source>
        <dbReference type="SAM" id="Phobius"/>
    </source>
</evidence>
<sequence length="413" mass="45306">MAKLRIGDLKEPANPYFLAQILTGLALSIPHAILTPILFSKGLTLSQILTMQAIYSLAVLSFELPSGALADMISRRYIYLSSRLLLVLYFLLVVHGSGFLVLSIAWGLYGVASALDSGTLDAALVNNAKAQASDGKQDLEKRLSWLVRREKQSNFLGMMIGSSVGAFSYLQIGVNIYYISVLSALVAVFSIIVFFKIPEQYNTQGKASGGLISQLKEHVGETLSELKESPQLKNYLSLAVLIQAFMQLHFQLWQATALEKGVQEKYLLFLYLVFIAMSLMASMIPVEFLFVHRALFWSLAAIFFACSGLVIVLPNLWYLLAYCTLVFVLTLVGNYCVVGIRKSASVARIGAVTSLVSLSSRVGAIVVLLVSAIPIRVYSPSQVVGTGFTVLLILSLLWLWVRRGVRSLATSQK</sequence>
<dbReference type="SUPFAM" id="SSF103473">
    <property type="entry name" value="MFS general substrate transporter"/>
    <property type="match status" value="1"/>
</dbReference>
<dbReference type="InterPro" id="IPR036259">
    <property type="entry name" value="MFS_trans_sf"/>
</dbReference>
<feature type="transmembrane region" description="Helical" evidence="1">
    <location>
        <begin position="235"/>
        <end position="254"/>
    </location>
</feature>
<dbReference type="GO" id="GO:0022857">
    <property type="term" value="F:transmembrane transporter activity"/>
    <property type="evidence" value="ECO:0007669"/>
    <property type="project" value="InterPro"/>
</dbReference>
<dbReference type="Pfam" id="PF07690">
    <property type="entry name" value="MFS_1"/>
    <property type="match status" value="1"/>
</dbReference>
<feature type="transmembrane region" description="Helical" evidence="1">
    <location>
        <begin position="352"/>
        <end position="375"/>
    </location>
</feature>
<protein>
    <submittedName>
        <fullName evidence="2">MFS transporter</fullName>
    </submittedName>
</protein>
<dbReference type="OrthoDB" id="350307at2"/>
<keyword evidence="1" id="KW-0472">Membrane</keyword>